<name>A0A3M7RAG0_BRAPC</name>
<sequence length="172" mass="20591">MIFKTNYLIIMNINLVTFARSKTTALSEFQQTYFKILICILENLEKRFFRHNLFNILFKKKVILILSLKHKILYMLIQNSEQICEFDIFRCSTTHPAFHTESNLEILAKKYGHKVVFLPKFHYELNQIEGLKCYLKQHIRARTNQTFPRMMEVLAEAKENYSYFLIVLALKN</sequence>
<reference evidence="1 2" key="1">
    <citation type="journal article" date="2018" name="Sci. Rep.">
        <title>Genomic signatures of local adaptation to the degree of environmental predictability in rotifers.</title>
        <authorList>
            <person name="Franch-Gras L."/>
            <person name="Hahn C."/>
            <person name="Garcia-Roger E.M."/>
            <person name="Carmona M.J."/>
            <person name="Serra M."/>
            <person name="Gomez A."/>
        </authorList>
    </citation>
    <scope>NUCLEOTIDE SEQUENCE [LARGE SCALE GENOMIC DNA]</scope>
    <source>
        <strain evidence="1">HYR1</strain>
    </source>
</reference>
<gene>
    <name evidence="1" type="ORF">BpHYR1_003271</name>
</gene>
<accession>A0A3M7RAG0</accession>
<evidence type="ECO:0000313" key="2">
    <source>
        <dbReference type="Proteomes" id="UP000276133"/>
    </source>
</evidence>
<dbReference type="EMBL" id="REGN01003863">
    <property type="protein sequence ID" value="RNA20384.1"/>
    <property type="molecule type" value="Genomic_DNA"/>
</dbReference>
<evidence type="ECO:0000313" key="1">
    <source>
        <dbReference type="EMBL" id="RNA20384.1"/>
    </source>
</evidence>
<organism evidence="1 2">
    <name type="scientific">Brachionus plicatilis</name>
    <name type="common">Marine rotifer</name>
    <name type="synonym">Brachionus muelleri</name>
    <dbReference type="NCBI Taxonomy" id="10195"/>
    <lineage>
        <taxon>Eukaryota</taxon>
        <taxon>Metazoa</taxon>
        <taxon>Spiralia</taxon>
        <taxon>Gnathifera</taxon>
        <taxon>Rotifera</taxon>
        <taxon>Eurotatoria</taxon>
        <taxon>Monogononta</taxon>
        <taxon>Pseudotrocha</taxon>
        <taxon>Ploima</taxon>
        <taxon>Brachionidae</taxon>
        <taxon>Brachionus</taxon>
    </lineage>
</organism>
<dbReference type="AlphaFoldDB" id="A0A3M7RAG0"/>
<protein>
    <recommendedName>
        <fullName evidence="3">Tc1-like transposase DDE domain-containing protein</fullName>
    </recommendedName>
</protein>
<dbReference type="Proteomes" id="UP000276133">
    <property type="component" value="Unassembled WGS sequence"/>
</dbReference>
<comment type="caution">
    <text evidence="1">The sequence shown here is derived from an EMBL/GenBank/DDBJ whole genome shotgun (WGS) entry which is preliminary data.</text>
</comment>
<evidence type="ECO:0008006" key="3">
    <source>
        <dbReference type="Google" id="ProtNLM"/>
    </source>
</evidence>
<proteinExistence type="predicted"/>
<keyword evidence="2" id="KW-1185">Reference proteome</keyword>
<dbReference type="OrthoDB" id="2449121at2759"/>